<reference evidence="6 7" key="1">
    <citation type="submission" date="2020-07" db="EMBL/GenBank/DDBJ databases">
        <title>Sequencing the genomes of 1000 actinobacteria strains.</title>
        <authorList>
            <person name="Klenk H.-P."/>
        </authorList>
    </citation>
    <scope>NUCLEOTIDE SEQUENCE [LARGE SCALE GENOMIC DNA]</scope>
    <source>
        <strain evidence="6 7">DSM 44121</strain>
    </source>
</reference>
<dbReference type="InterPro" id="IPR036527">
    <property type="entry name" value="SCP2_sterol-bd_dom_sf"/>
</dbReference>
<dbReference type="SUPFAM" id="SSF55729">
    <property type="entry name" value="Acyl-CoA N-acyltransferases (Nat)"/>
    <property type="match status" value="1"/>
</dbReference>
<proteinExistence type="inferred from homology"/>
<feature type="active site" description="Proton donor" evidence="4">
    <location>
        <position position="133"/>
    </location>
</feature>
<feature type="binding site" evidence="4">
    <location>
        <begin position="92"/>
        <end position="94"/>
    </location>
    <ligand>
        <name>acetyl-CoA</name>
        <dbReference type="ChEBI" id="CHEBI:57288"/>
    </ligand>
</feature>
<evidence type="ECO:0000256" key="3">
    <source>
        <dbReference type="ARBA" id="ARBA00023315"/>
    </source>
</evidence>
<dbReference type="GO" id="GO:0030649">
    <property type="term" value="P:aminoglycoside antibiotic catabolic process"/>
    <property type="evidence" value="ECO:0007669"/>
    <property type="project" value="TreeGrafter"/>
</dbReference>
<evidence type="ECO:0000256" key="2">
    <source>
        <dbReference type="ARBA" id="ARBA00022679"/>
    </source>
</evidence>
<dbReference type="PANTHER" id="PTHR37817">
    <property type="entry name" value="N-ACETYLTRANSFERASE EIS"/>
    <property type="match status" value="1"/>
</dbReference>
<dbReference type="InterPro" id="IPR016181">
    <property type="entry name" value="Acyl_CoA_acyltransferase"/>
</dbReference>
<organism evidence="6 7">
    <name type="scientific">Promicromonospora sukumoe</name>
    <dbReference type="NCBI Taxonomy" id="88382"/>
    <lineage>
        <taxon>Bacteria</taxon>
        <taxon>Bacillati</taxon>
        <taxon>Actinomycetota</taxon>
        <taxon>Actinomycetes</taxon>
        <taxon>Micrococcales</taxon>
        <taxon>Promicromonosporaceae</taxon>
        <taxon>Promicromonospora</taxon>
    </lineage>
</organism>
<dbReference type="PROSITE" id="PS51186">
    <property type="entry name" value="GNAT"/>
    <property type="match status" value="1"/>
</dbReference>
<sequence>MALPPIALPAGYRWRTLTADDQRLVTELDTWAFPTGHAHDDLDATPSPLTWERAVGVEADGAEGLVAMHASYPFGHFPVPGAELPTAGLTWVGVHPQHRRRGLLSAMIDLHLARSVERGEPLSALFAAEAAIYGRFGYGHAADDLRLDIPRGAALRDVPGAERHTLRVEVASREKHGALVDRLHRAAGAAPAGVPGLNRPGWVTRETEELQAVLWDDAPIHRGGRESRRIMIVELDGEPRGYVTFRRNLSWEPTGPRGQVSAGEVVALDAAAARALWGALLDLDLSNEVSPFILPVDDVITQLLVNLRAAAPRTPDNLWVRLVDVPAALAGRQYAADVDVTLAVTDSRLPANAGVYRLRAEAFGPASVERVDPEFEAPDLSLDVRELGAAYLGGKSLATLAAAGLVTVHSRPGQQPGALARASAAFGWPVAPGSSWVF</sequence>
<dbReference type="Gene3D" id="3.30.1050.10">
    <property type="entry name" value="SCP2 sterol-binding domain"/>
    <property type="match status" value="1"/>
</dbReference>
<dbReference type="InterPro" id="IPR051554">
    <property type="entry name" value="Acetyltransferase_Eis"/>
</dbReference>
<accession>A0A7W3J5G4</accession>
<comment type="caution">
    <text evidence="4">Lacks conserved residue(s) required for the propagation of feature annotation.</text>
</comment>
<name>A0A7W3J5G4_9MICO</name>
<dbReference type="EMBL" id="JACGWV010000001">
    <property type="protein sequence ID" value="MBA8806524.1"/>
    <property type="molecule type" value="Genomic_DNA"/>
</dbReference>
<feature type="binding site" evidence="4">
    <location>
        <begin position="100"/>
        <end position="105"/>
    </location>
    <ligand>
        <name>acetyl-CoA</name>
        <dbReference type="ChEBI" id="CHEBI:57288"/>
    </ligand>
</feature>
<comment type="subunit">
    <text evidence="4">Homohexamer; trimer of dimers.</text>
</comment>
<evidence type="ECO:0000256" key="4">
    <source>
        <dbReference type="HAMAP-Rule" id="MF_01812"/>
    </source>
</evidence>
<feature type="domain" description="N-acetyltransferase" evidence="5">
    <location>
        <begin position="12"/>
        <end position="162"/>
    </location>
</feature>
<dbReference type="Pfam" id="PF13527">
    <property type="entry name" value="Acetyltransf_9"/>
    <property type="match status" value="1"/>
</dbReference>
<dbReference type="NCBIfam" id="NF002367">
    <property type="entry name" value="PRK01346.1-4"/>
    <property type="match status" value="1"/>
</dbReference>
<gene>
    <name evidence="6" type="ORF">FHX71_000466</name>
</gene>
<keyword evidence="7" id="KW-1185">Reference proteome</keyword>
<keyword evidence="3 4" id="KW-0012">Acyltransferase</keyword>
<dbReference type="RefSeq" id="WP_182614237.1">
    <property type="nucleotide sequence ID" value="NZ_BAAATF010000002.1"/>
</dbReference>
<dbReference type="InterPro" id="IPR022902">
    <property type="entry name" value="NAcTrfase_Eis"/>
</dbReference>
<feature type="active site" description="Proton acceptor; via carboxylate" evidence="4">
    <location>
        <position position="438"/>
    </location>
</feature>
<dbReference type="HAMAP" id="MF_01812">
    <property type="entry name" value="Eis"/>
    <property type="match status" value="1"/>
</dbReference>
<dbReference type="AlphaFoldDB" id="A0A7W3J5G4"/>
<dbReference type="PANTHER" id="PTHR37817:SF1">
    <property type="entry name" value="N-ACETYLTRANSFERASE EIS"/>
    <property type="match status" value="1"/>
</dbReference>
<comment type="caution">
    <text evidence="6">The sequence shown here is derived from an EMBL/GenBank/DDBJ whole genome shotgun (WGS) entry which is preliminary data.</text>
</comment>
<dbReference type="InterPro" id="IPR041380">
    <property type="entry name" value="Acetyltransf_17"/>
</dbReference>
<dbReference type="SUPFAM" id="SSF55718">
    <property type="entry name" value="SCP-like"/>
    <property type="match status" value="1"/>
</dbReference>
<dbReference type="Proteomes" id="UP000540568">
    <property type="component" value="Unassembled WGS sequence"/>
</dbReference>
<comment type="similarity">
    <text evidence="1 4">Belongs to the acetyltransferase Eis family.</text>
</comment>
<dbReference type="Pfam" id="PF17668">
    <property type="entry name" value="Acetyltransf_17"/>
    <property type="match status" value="1"/>
</dbReference>
<dbReference type="Gene3D" id="3.40.630.30">
    <property type="match status" value="2"/>
</dbReference>
<evidence type="ECO:0000313" key="7">
    <source>
        <dbReference type="Proteomes" id="UP000540568"/>
    </source>
</evidence>
<dbReference type="InterPro" id="IPR000182">
    <property type="entry name" value="GNAT_dom"/>
</dbReference>
<evidence type="ECO:0000313" key="6">
    <source>
        <dbReference type="EMBL" id="MBA8806524.1"/>
    </source>
</evidence>
<dbReference type="InterPro" id="IPR025559">
    <property type="entry name" value="Eis_dom"/>
</dbReference>
<dbReference type="Pfam" id="PF13530">
    <property type="entry name" value="SCP2_2"/>
    <property type="match status" value="1"/>
</dbReference>
<keyword evidence="2 4" id="KW-0808">Transferase</keyword>
<protein>
    <submittedName>
        <fullName evidence="6">Putative acetyltransferase</fullName>
    </submittedName>
</protein>
<evidence type="ECO:0000256" key="1">
    <source>
        <dbReference type="ARBA" id="ARBA00009213"/>
    </source>
</evidence>
<evidence type="ECO:0000259" key="5">
    <source>
        <dbReference type="PROSITE" id="PS51186"/>
    </source>
</evidence>
<dbReference type="GO" id="GO:0034069">
    <property type="term" value="F:aminoglycoside N-acetyltransferase activity"/>
    <property type="evidence" value="ECO:0007669"/>
    <property type="project" value="TreeGrafter"/>
</dbReference>